<name>A0A1E3PCA7_WICAA</name>
<dbReference type="SUPFAM" id="SSF50978">
    <property type="entry name" value="WD40 repeat-like"/>
    <property type="match status" value="1"/>
</dbReference>
<keyword evidence="2" id="KW-0677">Repeat</keyword>
<reference evidence="5 6" key="1">
    <citation type="journal article" date="2016" name="Proc. Natl. Acad. Sci. U.S.A.">
        <title>Comparative genomics of biotechnologically important yeasts.</title>
        <authorList>
            <person name="Riley R."/>
            <person name="Haridas S."/>
            <person name="Wolfe K.H."/>
            <person name="Lopes M.R."/>
            <person name="Hittinger C.T."/>
            <person name="Goeker M."/>
            <person name="Salamov A.A."/>
            <person name="Wisecaver J.H."/>
            <person name="Long T.M."/>
            <person name="Calvey C.H."/>
            <person name="Aerts A.L."/>
            <person name="Barry K.W."/>
            <person name="Choi C."/>
            <person name="Clum A."/>
            <person name="Coughlan A.Y."/>
            <person name="Deshpande S."/>
            <person name="Douglass A.P."/>
            <person name="Hanson S.J."/>
            <person name="Klenk H.-P."/>
            <person name="LaButti K.M."/>
            <person name="Lapidus A."/>
            <person name="Lindquist E.A."/>
            <person name="Lipzen A.M."/>
            <person name="Meier-Kolthoff J.P."/>
            <person name="Ohm R.A."/>
            <person name="Otillar R.P."/>
            <person name="Pangilinan J.L."/>
            <person name="Peng Y."/>
            <person name="Rokas A."/>
            <person name="Rosa C.A."/>
            <person name="Scheuner C."/>
            <person name="Sibirny A.A."/>
            <person name="Slot J.C."/>
            <person name="Stielow J.B."/>
            <person name="Sun H."/>
            <person name="Kurtzman C.P."/>
            <person name="Blackwell M."/>
            <person name="Grigoriev I.V."/>
            <person name="Jeffries T.W."/>
        </authorList>
    </citation>
    <scope>NUCLEOTIDE SEQUENCE [LARGE SCALE GENOMIC DNA]</scope>
    <source>
        <strain evidence="6">ATCC 58044 / CBS 1984 / NCYC 433 / NRRL Y-366-8</strain>
    </source>
</reference>
<dbReference type="AlphaFoldDB" id="A0A1E3PCA7"/>
<dbReference type="Pfam" id="PF21032">
    <property type="entry name" value="PROPPIN"/>
    <property type="match status" value="2"/>
</dbReference>
<proteinExistence type="inferred from homology"/>
<keyword evidence="1" id="KW-0853">WD repeat</keyword>
<keyword evidence="6" id="KW-1185">Reference proteome</keyword>
<evidence type="ECO:0000256" key="4">
    <source>
        <dbReference type="SAM" id="MobiDB-lite"/>
    </source>
</evidence>
<dbReference type="STRING" id="683960.A0A1E3PCA7"/>
<feature type="region of interest" description="Disordered" evidence="4">
    <location>
        <begin position="157"/>
        <end position="176"/>
    </location>
</feature>
<dbReference type="InterPro" id="IPR036322">
    <property type="entry name" value="WD40_repeat_dom_sf"/>
</dbReference>
<dbReference type="EMBL" id="KV454208">
    <property type="protein sequence ID" value="ODQ63008.1"/>
    <property type="molecule type" value="Genomic_DNA"/>
</dbReference>
<dbReference type="PANTHER" id="PTHR11227">
    <property type="entry name" value="WD-REPEAT PROTEIN INTERACTING WITH PHOSPHOINOSIDES WIPI -RELATED"/>
    <property type="match status" value="1"/>
</dbReference>
<organism evidence="5 6">
    <name type="scientific">Wickerhamomyces anomalus (strain ATCC 58044 / CBS 1984 / NCYC 433 / NRRL Y-366-8)</name>
    <name type="common">Yeast</name>
    <name type="synonym">Hansenula anomala</name>
    <dbReference type="NCBI Taxonomy" id="683960"/>
    <lineage>
        <taxon>Eukaryota</taxon>
        <taxon>Fungi</taxon>
        <taxon>Dikarya</taxon>
        <taxon>Ascomycota</taxon>
        <taxon>Saccharomycotina</taxon>
        <taxon>Saccharomycetes</taxon>
        <taxon>Phaffomycetales</taxon>
        <taxon>Wickerhamomycetaceae</taxon>
        <taxon>Wickerhamomyces</taxon>
    </lineage>
</organism>
<sequence>MLTNTEYKCINFNQDFSCLSVGTENEFKIYNVDPFGECFELDSGANVSEMLFSTSLVAIVGVGNKPTTSPRRLRILNTKKKSNICELTFPTAVLSMKLNRKRLVVVLVDQIYIYDISCMKLLHTIETSPNENALCDLSSSDDSILIYPAPGPNVASPFSVNDSNDSGNKSPSSNGSQEVGTVVLFDALNIAPLNIIKAHKTDLASISLNSNGTLFATASTKGTIIRVFNTVTGNKVNEFRRGSYSALIHRLTFNLNSSLIVATSDTETVHIFKLLPDDDLGIIPRSVNSNVKVNPRRHPSITDRIYQNLPKNISSILEPQRDYAFLRIPNQNKTKNVVGFNGNNVLVGSSDGSLYVYTIPEKGGECVLVKQYSFE</sequence>
<dbReference type="Proteomes" id="UP000094112">
    <property type="component" value="Unassembled WGS sequence"/>
</dbReference>
<dbReference type="SMART" id="SM00320">
    <property type="entry name" value="WD40"/>
    <property type="match status" value="2"/>
</dbReference>
<gene>
    <name evidence="5" type="ORF">WICANDRAFT_25761</name>
</gene>
<accession>A0A1E3PCA7</accession>
<dbReference type="OrthoDB" id="1667587at2759"/>
<evidence type="ECO:0000313" key="5">
    <source>
        <dbReference type="EMBL" id="ODQ63008.1"/>
    </source>
</evidence>
<dbReference type="Gene3D" id="2.130.10.10">
    <property type="entry name" value="YVTN repeat-like/Quinoprotein amine dehydrogenase"/>
    <property type="match status" value="1"/>
</dbReference>
<dbReference type="GeneID" id="30198432"/>
<evidence type="ECO:0000313" key="6">
    <source>
        <dbReference type="Proteomes" id="UP000094112"/>
    </source>
</evidence>
<dbReference type="InterPro" id="IPR048720">
    <property type="entry name" value="PROPPIN"/>
</dbReference>
<evidence type="ECO:0000256" key="2">
    <source>
        <dbReference type="ARBA" id="ARBA00022737"/>
    </source>
</evidence>
<dbReference type="InterPro" id="IPR015943">
    <property type="entry name" value="WD40/YVTN_repeat-like_dom_sf"/>
</dbReference>
<comment type="similarity">
    <text evidence="3">Belongs to the WD repeat PROPPIN family.</text>
</comment>
<evidence type="ECO:0000256" key="1">
    <source>
        <dbReference type="ARBA" id="ARBA00022574"/>
    </source>
</evidence>
<dbReference type="GO" id="GO:0005737">
    <property type="term" value="C:cytoplasm"/>
    <property type="evidence" value="ECO:0007669"/>
    <property type="project" value="UniProtKB-ARBA"/>
</dbReference>
<evidence type="ECO:0008006" key="7">
    <source>
        <dbReference type="Google" id="ProtNLM"/>
    </source>
</evidence>
<dbReference type="InterPro" id="IPR001680">
    <property type="entry name" value="WD40_rpt"/>
</dbReference>
<evidence type="ECO:0000256" key="3">
    <source>
        <dbReference type="ARBA" id="ARBA00025740"/>
    </source>
</evidence>
<protein>
    <recommendedName>
        <fullName evidence="7">Autophagy-related protein 18</fullName>
    </recommendedName>
</protein>
<dbReference type="RefSeq" id="XP_019042215.1">
    <property type="nucleotide sequence ID" value="XM_019181186.1"/>
</dbReference>